<evidence type="ECO:0000313" key="2">
    <source>
        <dbReference type="Proteomes" id="UP001320706"/>
    </source>
</evidence>
<proteinExistence type="predicted"/>
<evidence type="ECO:0000313" key="1">
    <source>
        <dbReference type="EMBL" id="KAK8206766.1"/>
    </source>
</evidence>
<organism evidence="1 2">
    <name type="scientific">Zalaria obscura</name>
    <dbReference type="NCBI Taxonomy" id="2024903"/>
    <lineage>
        <taxon>Eukaryota</taxon>
        <taxon>Fungi</taxon>
        <taxon>Dikarya</taxon>
        <taxon>Ascomycota</taxon>
        <taxon>Pezizomycotina</taxon>
        <taxon>Dothideomycetes</taxon>
        <taxon>Dothideomycetidae</taxon>
        <taxon>Dothideales</taxon>
        <taxon>Zalariaceae</taxon>
        <taxon>Zalaria</taxon>
    </lineage>
</organism>
<protein>
    <submittedName>
        <fullName evidence="1">Uncharacterized protein</fullName>
    </submittedName>
</protein>
<sequence length="142" mass="15193">MLWNEMLSEEQVHPPDYDVDREIDKGIDHPQSGLYPGRTYGRTNTRSRSVLAVAALPARVLVSQSATGRGQNGPSTLQNAAPLSEPRDDPGTRCRATASAAGTALLRCTWSEEFAKCPAPVIDPAPLGSPADRAISVVVRTL</sequence>
<gene>
    <name evidence="1" type="ORF">M8818_004600</name>
</gene>
<comment type="caution">
    <text evidence="1">The sequence shown here is derived from an EMBL/GenBank/DDBJ whole genome shotgun (WGS) entry which is preliminary data.</text>
</comment>
<dbReference type="EMBL" id="JAMKPW020000022">
    <property type="protein sequence ID" value="KAK8206766.1"/>
    <property type="molecule type" value="Genomic_DNA"/>
</dbReference>
<dbReference type="Proteomes" id="UP001320706">
    <property type="component" value="Unassembled WGS sequence"/>
</dbReference>
<accession>A0ACC3SDC5</accession>
<reference evidence="1" key="1">
    <citation type="submission" date="2024-02" db="EMBL/GenBank/DDBJ databases">
        <title>Metagenome Assembled Genome of Zalaria obscura JY119.</title>
        <authorList>
            <person name="Vighnesh L."/>
            <person name="Jagadeeshwari U."/>
            <person name="Venkata Ramana C."/>
            <person name="Sasikala C."/>
        </authorList>
    </citation>
    <scope>NUCLEOTIDE SEQUENCE</scope>
    <source>
        <strain evidence="1">JY119</strain>
    </source>
</reference>
<name>A0ACC3SDC5_9PEZI</name>
<keyword evidence="2" id="KW-1185">Reference proteome</keyword>